<proteinExistence type="predicted"/>
<keyword evidence="1" id="KW-0472">Membrane</keyword>
<feature type="transmembrane region" description="Helical" evidence="1">
    <location>
        <begin position="41"/>
        <end position="61"/>
    </location>
</feature>
<dbReference type="EMBL" id="BK015739">
    <property type="protein sequence ID" value="DAE22794.1"/>
    <property type="molecule type" value="Genomic_DNA"/>
</dbReference>
<protein>
    <submittedName>
        <fullName evidence="2">Uncharacterized protein</fullName>
    </submittedName>
</protein>
<sequence length="72" mass="8151">MPVILTLIMAIPLIAIIYGVIGLFLIALLGEIGVEIETPDTSLFILFYPLVLSVWAARWVYRRYCKIRGGRK</sequence>
<organism evidence="2">
    <name type="scientific">Siphoviridae sp. ct2hZ16</name>
    <dbReference type="NCBI Taxonomy" id="2826276"/>
    <lineage>
        <taxon>Viruses</taxon>
        <taxon>Duplodnaviria</taxon>
        <taxon>Heunggongvirae</taxon>
        <taxon>Uroviricota</taxon>
        <taxon>Caudoviricetes</taxon>
    </lineage>
</organism>
<feature type="transmembrane region" description="Helical" evidence="1">
    <location>
        <begin position="7"/>
        <end position="29"/>
    </location>
</feature>
<accession>A0A8S5QUY4</accession>
<keyword evidence="1" id="KW-0812">Transmembrane</keyword>
<evidence type="ECO:0000313" key="2">
    <source>
        <dbReference type="EMBL" id="DAE22794.1"/>
    </source>
</evidence>
<evidence type="ECO:0000256" key="1">
    <source>
        <dbReference type="SAM" id="Phobius"/>
    </source>
</evidence>
<reference evidence="2" key="1">
    <citation type="journal article" date="2021" name="Proc. Natl. Acad. Sci. U.S.A.">
        <title>A Catalog of Tens of Thousands of Viruses from Human Metagenomes Reveals Hidden Associations with Chronic Diseases.</title>
        <authorList>
            <person name="Tisza M.J."/>
            <person name="Buck C.B."/>
        </authorList>
    </citation>
    <scope>NUCLEOTIDE SEQUENCE</scope>
    <source>
        <strain evidence="2">Ct2hZ16</strain>
    </source>
</reference>
<name>A0A8S5QUY4_9CAUD</name>
<keyword evidence="1" id="KW-1133">Transmembrane helix</keyword>